<sequence length="351" mass="39857">MVKYLALLLLMLCITYSQTQAQQTFPGEPDVVIFYNDDKLVGHVKNVQMGELEIDADAISDDITIKLRNIKQLRVRRKLYAIEDVYNNRFYGVLDFSDEPGMVTVHTADSSFNMLIKDIDNLRDLDHRFWRRLTGTVSLGYSYTKSSDIGRVNGSHDIRYNTRLWTYALSGEIIYTIDQEFKGIEKADAALGGYIEFLRKWFSVTQVQYQRITELGVSARVQAATGVGPILIKNRRNDFRGAVGVNYQLESSTSDTVTTRQKNGLEIPVYLQYYYLQLGTPSLRISASNSLYFSTAIAGRIRDDLTLSATWKLVKHLSITAQFYSNYDSKPIDVNAATLDYGVVLGVGYTW</sequence>
<accession>A0A327QQH7</accession>
<comment type="caution">
    <text evidence="2">The sequence shown here is derived from an EMBL/GenBank/DDBJ whole genome shotgun (WGS) entry which is preliminary data.</text>
</comment>
<name>A0A327QQH7_9BACT</name>
<dbReference type="OrthoDB" id="652269at2"/>
<feature type="chain" id="PRO_5016357379" evidence="1">
    <location>
        <begin position="22"/>
        <end position="351"/>
    </location>
</feature>
<dbReference type="InterPro" id="IPR007433">
    <property type="entry name" value="DUF481"/>
</dbReference>
<evidence type="ECO:0000313" key="3">
    <source>
        <dbReference type="Proteomes" id="UP000249547"/>
    </source>
</evidence>
<proteinExistence type="predicted"/>
<dbReference type="Pfam" id="PF04338">
    <property type="entry name" value="DUF481"/>
    <property type="match status" value="1"/>
</dbReference>
<evidence type="ECO:0000256" key="1">
    <source>
        <dbReference type="SAM" id="SignalP"/>
    </source>
</evidence>
<gene>
    <name evidence="2" type="ORF">LX64_01717</name>
</gene>
<protein>
    <submittedName>
        <fullName evidence="2">Uncharacterized protein DUF481</fullName>
    </submittedName>
</protein>
<reference evidence="2 3" key="1">
    <citation type="submission" date="2018-06" db="EMBL/GenBank/DDBJ databases">
        <title>Genomic Encyclopedia of Archaeal and Bacterial Type Strains, Phase II (KMG-II): from individual species to whole genera.</title>
        <authorList>
            <person name="Goeker M."/>
        </authorList>
    </citation>
    <scope>NUCLEOTIDE SEQUENCE [LARGE SCALE GENOMIC DNA]</scope>
    <source>
        <strain evidence="2 3">DSM 23857</strain>
    </source>
</reference>
<dbReference type="Proteomes" id="UP000249547">
    <property type="component" value="Unassembled WGS sequence"/>
</dbReference>
<dbReference type="RefSeq" id="WP_111597199.1">
    <property type="nucleotide sequence ID" value="NZ_QLLL01000003.1"/>
</dbReference>
<dbReference type="AlphaFoldDB" id="A0A327QQH7"/>
<feature type="signal peptide" evidence="1">
    <location>
        <begin position="1"/>
        <end position="21"/>
    </location>
</feature>
<keyword evidence="1" id="KW-0732">Signal</keyword>
<organism evidence="2 3">
    <name type="scientific">Chitinophaga skermanii</name>
    <dbReference type="NCBI Taxonomy" id="331697"/>
    <lineage>
        <taxon>Bacteria</taxon>
        <taxon>Pseudomonadati</taxon>
        <taxon>Bacteroidota</taxon>
        <taxon>Chitinophagia</taxon>
        <taxon>Chitinophagales</taxon>
        <taxon>Chitinophagaceae</taxon>
        <taxon>Chitinophaga</taxon>
    </lineage>
</organism>
<keyword evidence="3" id="KW-1185">Reference proteome</keyword>
<dbReference type="EMBL" id="QLLL01000003">
    <property type="protein sequence ID" value="RAJ06590.1"/>
    <property type="molecule type" value="Genomic_DNA"/>
</dbReference>
<evidence type="ECO:0000313" key="2">
    <source>
        <dbReference type="EMBL" id="RAJ06590.1"/>
    </source>
</evidence>